<dbReference type="Ensembl" id="ENSJJAT00000022800.1">
    <property type="protein sequence ID" value="ENSJJAP00000016292.1"/>
    <property type="gene ID" value="ENSJJAG00000018191.1"/>
</dbReference>
<dbReference type="CTD" id="120047924"/>
<feature type="compositionally biased region" description="Polar residues" evidence="1">
    <location>
        <begin position="1"/>
        <end position="13"/>
    </location>
</feature>
<dbReference type="GO" id="GO:0005829">
    <property type="term" value="C:cytosol"/>
    <property type="evidence" value="ECO:0007669"/>
    <property type="project" value="Ensembl"/>
</dbReference>
<reference evidence="2" key="2">
    <citation type="submission" date="2025-09" db="UniProtKB">
        <authorList>
            <consortium name="Ensembl"/>
        </authorList>
    </citation>
    <scope>IDENTIFICATION</scope>
</reference>
<dbReference type="AlphaFoldDB" id="A0A8C5L1L6"/>
<organism evidence="2 3">
    <name type="scientific">Jaculus jaculus</name>
    <name type="common">Lesser Egyptian jerboa</name>
    <dbReference type="NCBI Taxonomy" id="51337"/>
    <lineage>
        <taxon>Eukaryota</taxon>
        <taxon>Metazoa</taxon>
        <taxon>Chordata</taxon>
        <taxon>Craniata</taxon>
        <taxon>Vertebrata</taxon>
        <taxon>Euteleostomi</taxon>
        <taxon>Mammalia</taxon>
        <taxon>Eutheria</taxon>
        <taxon>Euarchontoglires</taxon>
        <taxon>Glires</taxon>
        <taxon>Rodentia</taxon>
        <taxon>Myomorpha</taxon>
        <taxon>Dipodoidea</taxon>
        <taxon>Dipodidae</taxon>
        <taxon>Dipodinae</taxon>
        <taxon>Jaculus</taxon>
    </lineage>
</organism>
<evidence type="ECO:0000313" key="3">
    <source>
        <dbReference type="Proteomes" id="UP000694385"/>
    </source>
</evidence>
<sequence length="407" mass="45142">MDLCQESETNLENSENDESQSTEETQLTLTCPDERSERNHVCCLLNISDITLAEDERVNELVVGTGWGEAVRGWGKTSPTACIWLRKKAKKARAGESTTSSCLVCANLSQGSLEARLPLDAGKWDARAEAEAVCHEKTWSSLSQTQGLSQVPSIASREPNKICFPTCGQGEKKCLQIKEFIWCMEDWANPEAVNNKVPKNSSGGVDRGLHISDFLTSKALMVLPPLKGSPPSSWEVLNKKNKNSFWQSEEKVLRVAKEECVACSYGLKTIDGKGEKRQLEPAQYLKATDTLPFPSPVAQTSLLAESQKCCLGWSLLPEKNPVCPPNPNSVPYLATLQFLQKQGVQSYRAKFKAKESRPPRNTHKHIFTEAKQENRSQTVETKVLSRSLLPSLTVSRVIIPMSTHRVL</sequence>
<dbReference type="Pfam" id="PF15032">
    <property type="entry name" value="DUF4529"/>
    <property type="match status" value="1"/>
</dbReference>
<keyword evidence="3" id="KW-1185">Reference proteome</keyword>
<accession>A0A8C5L1L6</accession>
<dbReference type="GeneID" id="101596322"/>
<dbReference type="GeneTree" id="ENSGT00390000017224"/>
<dbReference type="Proteomes" id="UP000694385">
    <property type="component" value="Unassembled WGS sequence"/>
</dbReference>
<proteinExistence type="predicted"/>
<dbReference type="OMA" id="CKEDWAT"/>
<feature type="region of interest" description="Disordered" evidence="1">
    <location>
        <begin position="1"/>
        <end position="29"/>
    </location>
</feature>
<dbReference type="PANTHER" id="PTHR36869">
    <property type="entry name" value="CHROMOSOME 16 OPEN READING FRAME 46"/>
    <property type="match status" value="1"/>
</dbReference>
<evidence type="ECO:0000313" key="2">
    <source>
        <dbReference type="Ensembl" id="ENSJJAP00000016292.1"/>
    </source>
</evidence>
<gene>
    <name evidence="2" type="primary">C1H16orf46</name>
</gene>
<evidence type="ECO:0000256" key="1">
    <source>
        <dbReference type="SAM" id="MobiDB-lite"/>
    </source>
</evidence>
<dbReference type="GO" id="GO:0005654">
    <property type="term" value="C:nucleoplasm"/>
    <property type="evidence" value="ECO:0007669"/>
    <property type="project" value="Ensembl"/>
</dbReference>
<dbReference type="InterPro" id="IPR027836">
    <property type="entry name" value="DUF4529"/>
</dbReference>
<protein>
    <submittedName>
        <fullName evidence="2">RIKEN cDNA 1700030J22 gene</fullName>
    </submittedName>
</protein>
<reference evidence="2" key="1">
    <citation type="submission" date="2025-08" db="UniProtKB">
        <authorList>
            <consortium name="Ensembl"/>
        </authorList>
    </citation>
    <scope>IDENTIFICATION</scope>
</reference>
<name>A0A8C5L1L6_JACJA</name>
<dbReference type="OrthoDB" id="9943020at2759"/>
<dbReference type="PANTHER" id="PTHR36869:SF1">
    <property type="entry name" value="CHROMOSOME 16 OPEN READING FRAME 46"/>
    <property type="match status" value="1"/>
</dbReference>